<evidence type="ECO:0000256" key="5">
    <source>
        <dbReference type="ARBA" id="ARBA00022694"/>
    </source>
</evidence>
<proteinExistence type="inferred from homology"/>
<dbReference type="Proteomes" id="UP000500930">
    <property type="component" value="Chromosome"/>
</dbReference>
<dbReference type="NCBIfam" id="TIGR00174">
    <property type="entry name" value="miaA"/>
    <property type="match status" value="1"/>
</dbReference>
<feature type="site" description="Interaction with substrate tRNA" evidence="10">
    <location>
        <position position="98"/>
    </location>
</feature>
<evidence type="ECO:0000256" key="4">
    <source>
        <dbReference type="ARBA" id="ARBA00022679"/>
    </source>
</evidence>
<dbReference type="HAMAP" id="MF_00185">
    <property type="entry name" value="IPP_trans"/>
    <property type="match status" value="1"/>
</dbReference>
<dbReference type="Gene3D" id="3.40.50.300">
    <property type="entry name" value="P-loop containing nucleotide triphosphate hydrolases"/>
    <property type="match status" value="1"/>
</dbReference>
<comment type="subunit">
    <text evidence="10">Monomer.</text>
</comment>
<evidence type="ECO:0000256" key="3">
    <source>
        <dbReference type="ARBA" id="ARBA00005842"/>
    </source>
</evidence>
<comment type="catalytic activity">
    <reaction evidence="9 10 11">
        <text>adenosine(37) in tRNA + dimethylallyl diphosphate = N(6)-dimethylallyladenosine(37) in tRNA + diphosphate</text>
        <dbReference type="Rhea" id="RHEA:26482"/>
        <dbReference type="Rhea" id="RHEA-COMP:10162"/>
        <dbReference type="Rhea" id="RHEA-COMP:10375"/>
        <dbReference type="ChEBI" id="CHEBI:33019"/>
        <dbReference type="ChEBI" id="CHEBI:57623"/>
        <dbReference type="ChEBI" id="CHEBI:74411"/>
        <dbReference type="ChEBI" id="CHEBI:74415"/>
        <dbReference type="EC" id="2.5.1.75"/>
    </reaction>
</comment>
<keyword evidence="6 10" id="KW-0547">Nucleotide-binding</keyword>
<comment type="caution">
    <text evidence="10">Lacks conserved residue(s) required for the propagation of feature annotation.</text>
</comment>
<dbReference type="KEGG" id="aplt:ANPL_01785"/>
<dbReference type="EMBL" id="CP046391">
    <property type="protein sequence ID" value="QJC27460.1"/>
    <property type="molecule type" value="Genomic_DNA"/>
</dbReference>
<keyword evidence="5 10" id="KW-0819">tRNA processing</keyword>
<protein>
    <recommendedName>
        <fullName evidence="10">tRNA dimethylallyltransferase</fullName>
        <ecNumber evidence="10">2.5.1.75</ecNumber>
    </recommendedName>
    <alternativeName>
        <fullName evidence="10">Dimethylallyl diphosphate:tRNA dimethylallyltransferase</fullName>
        <shortName evidence="10">DMAPP:tRNA dimethylallyltransferase</shortName>
        <shortName evidence="10">DMATase</shortName>
    </alternativeName>
    <alternativeName>
        <fullName evidence="10">Isopentenyl-diphosphate:tRNA isopentenyltransferase</fullName>
        <shortName evidence="10">IPP transferase</shortName>
        <shortName evidence="10">IPPT</shortName>
        <shortName evidence="10">IPTase</shortName>
    </alternativeName>
</protein>
<feature type="binding site" evidence="10">
    <location>
        <begin position="11"/>
        <end position="16"/>
    </location>
    <ligand>
        <name>substrate</name>
    </ligand>
</feature>
<keyword evidence="4 10" id="KW-0808">Transferase</keyword>
<comment type="function">
    <text evidence="2 10 12">Catalyzes the transfer of a dimethylallyl group onto the adenine at position 37 in tRNAs that read codons beginning with uridine, leading to the formation of N6-(dimethylallyl)adenosine (i(6)A).</text>
</comment>
<dbReference type="Gene3D" id="1.10.20.140">
    <property type="match status" value="1"/>
</dbReference>
<comment type="similarity">
    <text evidence="3 10 13">Belongs to the IPP transferase family.</text>
</comment>
<keyword evidence="8 10" id="KW-0460">Magnesium</keyword>
<dbReference type="Pfam" id="PF01715">
    <property type="entry name" value="IPPT"/>
    <property type="match status" value="1"/>
</dbReference>
<dbReference type="PANTHER" id="PTHR11088">
    <property type="entry name" value="TRNA DIMETHYLALLYLTRANSFERASE"/>
    <property type="match status" value="1"/>
</dbReference>
<evidence type="ECO:0000256" key="9">
    <source>
        <dbReference type="ARBA" id="ARBA00049563"/>
    </source>
</evidence>
<gene>
    <name evidence="10 14" type="primary">miaA</name>
    <name evidence="14" type="ORF">ANPL_01785</name>
</gene>
<dbReference type="RefSeq" id="WP_169193099.1">
    <property type="nucleotide sequence ID" value="NZ_CP046391.1"/>
</dbReference>
<feature type="site" description="Interaction with substrate tRNA" evidence="10">
    <location>
        <position position="120"/>
    </location>
</feature>
<evidence type="ECO:0000313" key="15">
    <source>
        <dbReference type="Proteomes" id="UP000500930"/>
    </source>
</evidence>
<evidence type="ECO:0000256" key="13">
    <source>
        <dbReference type="RuleBase" id="RU003785"/>
    </source>
</evidence>
<dbReference type="GO" id="GO:0006400">
    <property type="term" value="P:tRNA modification"/>
    <property type="evidence" value="ECO:0007669"/>
    <property type="project" value="TreeGrafter"/>
</dbReference>
<dbReference type="PANTHER" id="PTHR11088:SF60">
    <property type="entry name" value="TRNA DIMETHYLALLYLTRANSFERASE"/>
    <property type="match status" value="1"/>
</dbReference>
<dbReference type="GO" id="GO:0052381">
    <property type="term" value="F:tRNA dimethylallyltransferase activity"/>
    <property type="evidence" value="ECO:0007669"/>
    <property type="project" value="UniProtKB-UniRule"/>
</dbReference>
<reference evidence="14 15" key="1">
    <citation type="journal article" date="2020" name="Pathogens">
        <title>First Whole Genome Sequence of Anaplasma platys, an Obligate Intracellular Rickettsial Pathogen of Dogs.</title>
        <authorList>
            <person name="Llanes A."/>
            <person name="Rajeev S."/>
        </authorList>
    </citation>
    <scope>NUCLEOTIDE SEQUENCE [LARGE SCALE GENOMIC DNA]</scope>
    <source>
        <strain evidence="14 15">S3</strain>
    </source>
</reference>
<evidence type="ECO:0000256" key="8">
    <source>
        <dbReference type="ARBA" id="ARBA00022842"/>
    </source>
</evidence>
<evidence type="ECO:0000256" key="7">
    <source>
        <dbReference type="ARBA" id="ARBA00022840"/>
    </source>
</evidence>
<dbReference type="InterPro" id="IPR039657">
    <property type="entry name" value="Dimethylallyltransferase"/>
</dbReference>
<dbReference type="InterPro" id="IPR018022">
    <property type="entry name" value="IPT"/>
</dbReference>
<sequence>MDDLVILTGPTASGKSEVCEIISNEVACRVINCDSKQIYCDVPIITDQPTSMSCGYYRLYGYVSPSQNYSAGLWLEDAKKEIQNARQDGLLPIVIGGSGLYINALLNGLSDIPQVSKEVRDRAIDLLSTMGKDAFYEMLVKMDKNAKKLHKNNSHQILRAFEVMEQTGISIFTWRTQSARVRPFRNYKIFVLMPSREVLYSKINRRFLHMMSSAAIDEVKLLMSMNLPENLPIMRAHGVPEIVKYLSGTMGFDEAIEIAQKNTRHYAKRQCTWFRTQLPSSASYFADKHQLAQHIIRLYT</sequence>
<dbReference type="GO" id="GO:0005524">
    <property type="term" value="F:ATP binding"/>
    <property type="evidence" value="ECO:0007669"/>
    <property type="project" value="UniProtKB-UniRule"/>
</dbReference>
<keyword evidence="7 10" id="KW-0067">ATP-binding</keyword>
<evidence type="ECO:0000256" key="2">
    <source>
        <dbReference type="ARBA" id="ARBA00003213"/>
    </source>
</evidence>
<comment type="cofactor">
    <cofactor evidence="1 10">
        <name>Mg(2+)</name>
        <dbReference type="ChEBI" id="CHEBI:18420"/>
    </cofactor>
</comment>
<accession>A0A858PY11</accession>
<dbReference type="EC" id="2.5.1.75" evidence="10"/>
<feature type="region of interest" description="Interaction with substrate tRNA" evidence="10">
    <location>
        <begin position="34"/>
        <end position="37"/>
    </location>
</feature>
<name>A0A858PY11_9RICK</name>
<evidence type="ECO:0000256" key="11">
    <source>
        <dbReference type="RuleBase" id="RU003783"/>
    </source>
</evidence>
<dbReference type="AlphaFoldDB" id="A0A858PY11"/>
<evidence type="ECO:0000256" key="12">
    <source>
        <dbReference type="RuleBase" id="RU003784"/>
    </source>
</evidence>
<keyword evidence="15" id="KW-1185">Reference proteome</keyword>
<organism evidence="14 15">
    <name type="scientific">Anaplasma platys</name>
    <dbReference type="NCBI Taxonomy" id="949"/>
    <lineage>
        <taxon>Bacteria</taxon>
        <taxon>Pseudomonadati</taxon>
        <taxon>Pseudomonadota</taxon>
        <taxon>Alphaproteobacteria</taxon>
        <taxon>Rickettsiales</taxon>
        <taxon>Anaplasmataceae</taxon>
        <taxon>Anaplasma</taxon>
    </lineage>
</organism>
<dbReference type="InterPro" id="IPR027417">
    <property type="entry name" value="P-loop_NTPase"/>
</dbReference>
<feature type="binding site" evidence="10">
    <location>
        <begin position="9"/>
        <end position="16"/>
    </location>
    <ligand>
        <name>ATP</name>
        <dbReference type="ChEBI" id="CHEBI:30616"/>
    </ligand>
</feature>
<evidence type="ECO:0000313" key="14">
    <source>
        <dbReference type="EMBL" id="QJC27460.1"/>
    </source>
</evidence>
<evidence type="ECO:0000256" key="10">
    <source>
        <dbReference type="HAMAP-Rule" id="MF_00185"/>
    </source>
</evidence>
<dbReference type="SUPFAM" id="SSF52540">
    <property type="entry name" value="P-loop containing nucleoside triphosphate hydrolases"/>
    <property type="match status" value="2"/>
</dbReference>
<evidence type="ECO:0000256" key="6">
    <source>
        <dbReference type="ARBA" id="ARBA00022741"/>
    </source>
</evidence>
<evidence type="ECO:0000256" key="1">
    <source>
        <dbReference type="ARBA" id="ARBA00001946"/>
    </source>
</evidence>